<protein>
    <submittedName>
        <fullName evidence="1">Uncharacterized protein</fullName>
    </submittedName>
</protein>
<sequence>MSIFQVGSFLQMVRGQISVVHMKRCVRHAELPCIVSAQKGSPQV</sequence>
<evidence type="ECO:0000313" key="1">
    <source>
        <dbReference type="EMBL" id="JAE25960.1"/>
    </source>
</evidence>
<reference evidence="1" key="2">
    <citation type="journal article" date="2015" name="Data Brief">
        <title>Shoot transcriptome of the giant reed, Arundo donax.</title>
        <authorList>
            <person name="Barrero R.A."/>
            <person name="Guerrero F.D."/>
            <person name="Moolhuijzen P."/>
            <person name="Goolsby J.A."/>
            <person name="Tidwell J."/>
            <person name="Bellgard S.E."/>
            <person name="Bellgard M.I."/>
        </authorList>
    </citation>
    <scope>NUCLEOTIDE SEQUENCE</scope>
    <source>
        <tissue evidence="1">Shoot tissue taken approximately 20 cm above the soil surface</tissue>
    </source>
</reference>
<dbReference type="AlphaFoldDB" id="A0A0A9GLG6"/>
<dbReference type="EMBL" id="GBRH01171936">
    <property type="protein sequence ID" value="JAE25960.1"/>
    <property type="molecule type" value="Transcribed_RNA"/>
</dbReference>
<accession>A0A0A9GLG6</accession>
<proteinExistence type="predicted"/>
<name>A0A0A9GLG6_ARUDO</name>
<reference evidence="1" key="1">
    <citation type="submission" date="2014-09" db="EMBL/GenBank/DDBJ databases">
        <authorList>
            <person name="Magalhaes I.L.F."/>
            <person name="Oliveira U."/>
            <person name="Santos F.R."/>
            <person name="Vidigal T.H.D.A."/>
            <person name="Brescovit A.D."/>
            <person name="Santos A.J."/>
        </authorList>
    </citation>
    <scope>NUCLEOTIDE SEQUENCE</scope>
    <source>
        <tissue evidence="1">Shoot tissue taken approximately 20 cm above the soil surface</tissue>
    </source>
</reference>
<organism evidence="1">
    <name type="scientific">Arundo donax</name>
    <name type="common">Giant reed</name>
    <name type="synonym">Donax arundinaceus</name>
    <dbReference type="NCBI Taxonomy" id="35708"/>
    <lineage>
        <taxon>Eukaryota</taxon>
        <taxon>Viridiplantae</taxon>
        <taxon>Streptophyta</taxon>
        <taxon>Embryophyta</taxon>
        <taxon>Tracheophyta</taxon>
        <taxon>Spermatophyta</taxon>
        <taxon>Magnoliopsida</taxon>
        <taxon>Liliopsida</taxon>
        <taxon>Poales</taxon>
        <taxon>Poaceae</taxon>
        <taxon>PACMAD clade</taxon>
        <taxon>Arundinoideae</taxon>
        <taxon>Arundineae</taxon>
        <taxon>Arundo</taxon>
    </lineage>
</organism>